<dbReference type="EMBL" id="KZ613943">
    <property type="protein sequence ID" value="PMD42577.1"/>
    <property type="molecule type" value="Genomic_DNA"/>
</dbReference>
<name>A0A2J6RVN3_HYAVF</name>
<sequence length="140" mass="15038">MYCCNQLSGLSPVTRQHGLSNRGSLLSRQHLFPSMGYCSGNTCESNSLTGEHMCTCYDGLRYLEMGQYLLEECDCADCPMLDMISYGGLIASGFGRGFGGGFRGGFGGGHYGNYAGRGYLFGRGGGLAGLRPRPKLGFER</sequence>
<dbReference type="AlphaFoldDB" id="A0A2J6RVN3"/>
<proteinExistence type="predicted"/>
<gene>
    <name evidence="1" type="ORF">L207DRAFT_527471</name>
</gene>
<accession>A0A2J6RVN3</accession>
<protein>
    <submittedName>
        <fullName evidence="1">Uncharacterized protein</fullName>
    </submittedName>
</protein>
<evidence type="ECO:0000313" key="2">
    <source>
        <dbReference type="Proteomes" id="UP000235786"/>
    </source>
</evidence>
<dbReference type="Proteomes" id="UP000235786">
    <property type="component" value="Unassembled WGS sequence"/>
</dbReference>
<reference evidence="1 2" key="1">
    <citation type="submission" date="2016-04" db="EMBL/GenBank/DDBJ databases">
        <title>A degradative enzymes factory behind the ericoid mycorrhizal symbiosis.</title>
        <authorList>
            <consortium name="DOE Joint Genome Institute"/>
            <person name="Martino E."/>
            <person name="Morin E."/>
            <person name="Grelet G."/>
            <person name="Kuo A."/>
            <person name="Kohler A."/>
            <person name="Daghino S."/>
            <person name="Barry K."/>
            <person name="Choi C."/>
            <person name="Cichocki N."/>
            <person name="Clum A."/>
            <person name="Copeland A."/>
            <person name="Hainaut M."/>
            <person name="Haridas S."/>
            <person name="Labutti K."/>
            <person name="Lindquist E."/>
            <person name="Lipzen A."/>
            <person name="Khouja H.-R."/>
            <person name="Murat C."/>
            <person name="Ohm R."/>
            <person name="Olson A."/>
            <person name="Spatafora J."/>
            <person name="Veneault-Fourrey C."/>
            <person name="Henrissat B."/>
            <person name="Grigoriev I."/>
            <person name="Martin F."/>
            <person name="Perotto S."/>
        </authorList>
    </citation>
    <scope>NUCLEOTIDE SEQUENCE [LARGE SCALE GENOMIC DNA]</scope>
    <source>
        <strain evidence="1 2">F</strain>
    </source>
</reference>
<evidence type="ECO:0000313" key="1">
    <source>
        <dbReference type="EMBL" id="PMD42577.1"/>
    </source>
</evidence>
<keyword evidence="2" id="KW-1185">Reference proteome</keyword>
<dbReference type="OrthoDB" id="10469169at2759"/>
<organism evidence="1 2">
    <name type="scientific">Hyaloscypha variabilis (strain UAMH 11265 / GT02V1 / F)</name>
    <name type="common">Meliniomyces variabilis</name>
    <dbReference type="NCBI Taxonomy" id="1149755"/>
    <lineage>
        <taxon>Eukaryota</taxon>
        <taxon>Fungi</taxon>
        <taxon>Dikarya</taxon>
        <taxon>Ascomycota</taxon>
        <taxon>Pezizomycotina</taxon>
        <taxon>Leotiomycetes</taxon>
        <taxon>Helotiales</taxon>
        <taxon>Hyaloscyphaceae</taxon>
        <taxon>Hyaloscypha</taxon>
        <taxon>Hyaloscypha variabilis</taxon>
    </lineage>
</organism>